<dbReference type="Proteomes" id="UP000265703">
    <property type="component" value="Unassembled WGS sequence"/>
</dbReference>
<reference evidence="1 2" key="1">
    <citation type="submission" date="2018-06" db="EMBL/GenBank/DDBJ databases">
        <title>Comparative genomics reveals the genomic features of Rhizophagus irregularis, R. cerebriforme, R. diaphanum and Gigaspora rosea, and their symbiotic lifestyle signature.</title>
        <authorList>
            <person name="Morin E."/>
            <person name="San Clemente H."/>
            <person name="Chen E.C.H."/>
            <person name="De La Providencia I."/>
            <person name="Hainaut M."/>
            <person name="Kuo A."/>
            <person name="Kohler A."/>
            <person name="Murat C."/>
            <person name="Tang N."/>
            <person name="Roy S."/>
            <person name="Loubradou J."/>
            <person name="Henrissat B."/>
            <person name="Grigoriev I.V."/>
            <person name="Corradi N."/>
            <person name="Roux C."/>
            <person name="Martin F.M."/>
        </authorList>
    </citation>
    <scope>NUCLEOTIDE SEQUENCE [LARGE SCALE GENOMIC DNA]</scope>
    <source>
        <strain evidence="1 2">DAOM 227022</strain>
    </source>
</reference>
<evidence type="ECO:0000313" key="1">
    <source>
        <dbReference type="EMBL" id="RIA88535.1"/>
    </source>
</evidence>
<accession>A0A397SX02</accession>
<gene>
    <name evidence="1" type="ORF">C1645_826223</name>
</gene>
<sequence>MAHEEFLAIICQGLRPRFNIKVPQLMDDIAKQYEFNERQPSFIKSSINIELMYSIFKLFIQPGFDLRIILAFFG</sequence>
<dbReference type="OrthoDB" id="4062651at2759"/>
<protein>
    <submittedName>
        <fullName evidence="1">Uncharacterized protein</fullName>
    </submittedName>
</protein>
<dbReference type="EMBL" id="QKYT01000259">
    <property type="protein sequence ID" value="RIA88535.1"/>
    <property type="molecule type" value="Genomic_DNA"/>
</dbReference>
<evidence type="ECO:0000313" key="2">
    <source>
        <dbReference type="Proteomes" id="UP000265703"/>
    </source>
</evidence>
<dbReference type="AlphaFoldDB" id="A0A397SX02"/>
<keyword evidence="2" id="KW-1185">Reference proteome</keyword>
<proteinExistence type="predicted"/>
<comment type="caution">
    <text evidence="1">The sequence shown here is derived from an EMBL/GenBank/DDBJ whole genome shotgun (WGS) entry which is preliminary data.</text>
</comment>
<name>A0A397SX02_9GLOM</name>
<organism evidence="1 2">
    <name type="scientific">Glomus cerebriforme</name>
    <dbReference type="NCBI Taxonomy" id="658196"/>
    <lineage>
        <taxon>Eukaryota</taxon>
        <taxon>Fungi</taxon>
        <taxon>Fungi incertae sedis</taxon>
        <taxon>Mucoromycota</taxon>
        <taxon>Glomeromycotina</taxon>
        <taxon>Glomeromycetes</taxon>
        <taxon>Glomerales</taxon>
        <taxon>Glomeraceae</taxon>
        <taxon>Glomus</taxon>
    </lineage>
</organism>